<protein>
    <recommendedName>
        <fullName evidence="4">Cytochrome C biogenesis protein transmembrane domain-containing protein</fullName>
    </recommendedName>
</protein>
<proteinExistence type="predicted"/>
<sequence length="230" mass="25550">MPQEKIPPMSSITLPLIIGTAAVDSINPCAFAVLIFLILYLMAVKDKKRMLVIGLVYVFIVYLAYFLAGLGLLSFIQSIHVTKFFYNFTAALSILLGLYSLKEAFWHGHGLSLGIPESKKSLLQKFIKQATIPAAVILGLLVALFELPCTGGVYLAVLSLLADKNTWWQAFGYLLIYNFIFVLPLLVILLAVYFGLPPEKVEAWRQEKKKWMKLAIGAVLIVLGVVMLVI</sequence>
<keyword evidence="1" id="KW-0472">Membrane</keyword>
<feature type="transmembrane region" description="Helical" evidence="1">
    <location>
        <begin position="12"/>
        <end position="39"/>
    </location>
</feature>
<comment type="caution">
    <text evidence="2">The sequence shown here is derived from an EMBL/GenBank/DDBJ whole genome shotgun (WGS) entry which is preliminary data.</text>
</comment>
<feature type="transmembrane region" description="Helical" evidence="1">
    <location>
        <begin position="84"/>
        <end position="101"/>
    </location>
</feature>
<feature type="transmembrane region" description="Helical" evidence="1">
    <location>
        <begin position="134"/>
        <end position="162"/>
    </location>
</feature>
<dbReference type="Pfam" id="PF11139">
    <property type="entry name" value="SfLAP"/>
    <property type="match status" value="1"/>
</dbReference>
<dbReference type="AlphaFoldDB" id="A0A1F5T9A1"/>
<evidence type="ECO:0000313" key="2">
    <source>
        <dbReference type="EMBL" id="OGF35021.1"/>
    </source>
</evidence>
<evidence type="ECO:0008006" key="4">
    <source>
        <dbReference type="Google" id="ProtNLM"/>
    </source>
</evidence>
<dbReference type="PANTHER" id="PTHR31272">
    <property type="entry name" value="CYTOCHROME C-TYPE BIOGENESIS PROTEIN HI_1454-RELATED"/>
    <property type="match status" value="1"/>
</dbReference>
<accession>A0A1F5T9A1</accession>
<keyword evidence="1" id="KW-0812">Transmembrane</keyword>
<feature type="transmembrane region" description="Helical" evidence="1">
    <location>
        <begin position="51"/>
        <end position="72"/>
    </location>
</feature>
<keyword evidence="1" id="KW-1133">Transmembrane helix</keyword>
<organism evidence="2 3">
    <name type="scientific">Candidatus Falkowbacteria bacterium RIFOXYC2_FULL_48_21</name>
    <dbReference type="NCBI Taxonomy" id="1798005"/>
    <lineage>
        <taxon>Bacteria</taxon>
        <taxon>Candidatus Falkowiibacteriota</taxon>
    </lineage>
</organism>
<evidence type="ECO:0000313" key="3">
    <source>
        <dbReference type="Proteomes" id="UP000178656"/>
    </source>
</evidence>
<dbReference type="Proteomes" id="UP000178656">
    <property type="component" value="Unassembled WGS sequence"/>
</dbReference>
<name>A0A1F5T9A1_9BACT</name>
<dbReference type="EMBL" id="MFGM01000065">
    <property type="protein sequence ID" value="OGF35021.1"/>
    <property type="molecule type" value="Genomic_DNA"/>
</dbReference>
<feature type="transmembrane region" description="Helical" evidence="1">
    <location>
        <begin position="174"/>
        <end position="196"/>
    </location>
</feature>
<evidence type="ECO:0000256" key="1">
    <source>
        <dbReference type="SAM" id="Phobius"/>
    </source>
</evidence>
<reference evidence="2 3" key="1">
    <citation type="journal article" date="2016" name="Nat. Commun.">
        <title>Thousands of microbial genomes shed light on interconnected biogeochemical processes in an aquifer system.</title>
        <authorList>
            <person name="Anantharaman K."/>
            <person name="Brown C.T."/>
            <person name="Hug L.A."/>
            <person name="Sharon I."/>
            <person name="Castelle C.J."/>
            <person name="Probst A.J."/>
            <person name="Thomas B.C."/>
            <person name="Singh A."/>
            <person name="Wilkins M.J."/>
            <person name="Karaoz U."/>
            <person name="Brodie E.L."/>
            <person name="Williams K.H."/>
            <person name="Hubbard S.S."/>
            <person name="Banfield J.F."/>
        </authorList>
    </citation>
    <scope>NUCLEOTIDE SEQUENCE [LARGE SCALE GENOMIC DNA]</scope>
</reference>
<dbReference type="InterPro" id="IPR021315">
    <property type="entry name" value="Gap/Sap"/>
</dbReference>
<dbReference type="PANTHER" id="PTHR31272:SF9">
    <property type="entry name" value="BLL1027 PROTEIN"/>
    <property type="match status" value="1"/>
</dbReference>
<gene>
    <name evidence="2" type="ORF">A2482_01300</name>
</gene>
<dbReference type="InterPro" id="IPR051790">
    <property type="entry name" value="Cytochrome_c-biogenesis_DsbD"/>
</dbReference>
<feature type="transmembrane region" description="Helical" evidence="1">
    <location>
        <begin position="211"/>
        <end position="229"/>
    </location>
</feature>